<dbReference type="EMBL" id="VGIR01000016">
    <property type="protein sequence ID" value="MBM3331000.1"/>
    <property type="molecule type" value="Genomic_DNA"/>
</dbReference>
<organism evidence="1 2">
    <name type="scientific">candidate division WOR-3 bacterium</name>
    <dbReference type="NCBI Taxonomy" id="2052148"/>
    <lineage>
        <taxon>Bacteria</taxon>
        <taxon>Bacteria division WOR-3</taxon>
    </lineage>
</organism>
<protein>
    <submittedName>
        <fullName evidence="1">T9SS type A sorting domain-containing protein</fullName>
    </submittedName>
</protein>
<comment type="caution">
    <text evidence="1">The sequence shown here is derived from an EMBL/GenBank/DDBJ whole genome shotgun (WGS) entry which is preliminary data.</text>
</comment>
<accession>A0A937XH68</accession>
<reference evidence="1" key="1">
    <citation type="submission" date="2019-03" db="EMBL/GenBank/DDBJ databases">
        <title>Lake Tanganyika Metagenome-Assembled Genomes (MAGs).</title>
        <authorList>
            <person name="Tran P."/>
        </authorList>
    </citation>
    <scope>NUCLEOTIDE SEQUENCE</scope>
    <source>
        <strain evidence="1">K_DeepCast_150m_m2_040</strain>
    </source>
</reference>
<gene>
    <name evidence="1" type="ORF">FJY68_04005</name>
</gene>
<proteinExistence type="predicted"/>
<name>A0A937XH68_UNCW3</name>
<dbReference type="AlphaFoldDB" id="A0A937XH68"/>
<dbReference type="Proteomes" id="UP000779900">
    <property type="component" value="Unassembled WGS sequence"/>
</dbReference>
<evidence type="ECO:0000313" key="1">
    <source>
        <dbReference type="EMBL" id="MBM3331000.1"/>
    </source>
</evidence>
<evidence type="ECO:0000313" key="2">
    <source>
        <dbReference type="Proteomes" id="UP000779900"/>
    </source>
</evidence>
<sequence length="37" mass="4038">MPDGISPLDTLRLANGVYFLRLEAGAARHSTRLVVAR</sequence>